<gene>
    <name evidence="2" type="ORF">EVAR_49606_1</name>
</gene>
<evidence type="ECO:0000313" key="2">
    <source>
        <dbReference type="EMBL" id="GBP69319.1"/>
    </source>
</evidence>
<keyword evidence="3" id="KW-1185">Reference proteome</keyword>
<name>A0A4C1Y435_EUMVA</name>
<proteinExistence type="predicted"/>
<feature type="region of interest" description="Disordered" evidence="1">
    <location>
        <begin position="1"/>
        <end position="22"/>
    </location>
</feature>
<dbReference type="Proteomes" id="UP000299102">
    <property type="component" value="Unassembled WGS sequence"/>
</dbReference>
<protein>
    <submittedName>
        <fullName evidence="2">Uncharacterized protein</fullName>
    </submittedName>
</protein>
<sequence length="115" mass="12606">MTEGAGGSPLQRSDKGQSGACAMRVDRPADEFELLLNNIAVARQKAEVCARQVEDARLVIQFISSDKHDTQLHLSTELTIVTSEMLATGAPPPRGSPRRLTFYYFYANLLVAPVE</sequence>
<organism evidence="2 3">
    <name type="scientific">Eumeta variegata</name>
    <name type="common">Bagworm moth</name>
    <name type="synonym">Eumeta japonica</name>
    <dbReference type="NCBI Taxonomy" id="151549"/>
    <lineage>
        <taxon>Eukaryota</taxon>
        <taxon>Metazoa</taxon>
        <taxon>Ecdysozoa</taxon>
        <taxon>Arthropoda</taxon>
        <taxon>Hexapoda</taxon>
        <taxon>Insecta</taxon>
        <taxon>Pterygota</taxon>
        <taxon>Neoptera</taxon>
        <taxon>Endopterygota</taxon>
        <taxon>Lepidoptera</taxon>
        <taxon>Glossata</taxon>
        <taxon>Ditrysia</taxon>
        <taxon>Tineoidea</taxon>
        <taxon>Psychidae</taxon>
        <taxon>Oiketicinae</taxon>
        <taxon>Eumeta</taxon>
    </lineage>
</organism>
<reference evidence="2 3" key="1">
    <citation type="journal article" date="2019" name="Commun. Biol.">
        <title>The bagworm genome reveals a unique fibroin gene that provides high tensile strength.</title>
        <authorList>
            <person name="Kono N."/>
            <person name="Nakamura H."/>
            <person name="Ohtoshi R."/>
            <person name="Tomita M."/>
            <person name="Numata K."/>
            <person name="Arakawa K."/>
        </authorList>
    </citation>
    <scope>NUCLEOTIDE SEQUENCE [LARGE SCALE GENOMIC DNA]</scope>
</reference>
<accession>A0A4C1Y435</accession>
<comment type="caution">
    <text evidence="2">The sequence shown here is derived from an EMBL/GenBank/DDBJ whole genome shotgun (WGS) entry which is preliminary data.</text>
</comment>
<dbReference type="AlphaFoldDB" id="A0A4C1Y435"/>
<evidence type="ECO:0000256" key="1">
    <source>
        <dbReference type="SAM" id="MobiDB-lite"/>
    </source>
</evidence>
<evidence type="ECO:0000313" key="3">
    <source>
        <dbReference type="Proteomes" id="UP000299102"/>
    </source>
</evidence>
<dbReference type="EMBL" id="BGZK01001037">
    <property type="protein sequence ID" value="GBP69319.1"/>
    <property type="molecule type" value="Genomic_DNA"/>
</dbReference>